<feature type="binding site" evidence="7">
    <location>
        <position position="407"/>
    </location>
    <ligand>
        <name>meso-2,6-diaminopimelate</name>
        <dbReference type="ChEBI" id="CHEBI:57791"/>
    </ligand>
</feature>
<comment type="subcellular location">
    <subcellularLocation>
        <location evidence="7 8">Cytoplasm</location>
    </subcellularLocation>
</comment>
<comment type="PTM">
    <text evidence="7">Carboxylation is probably crucial for Mg(2+) binding and, consequently, for the gamma-phosphate positioning of ATP.</text>
</comment>
<feature type="domain" description="Mur ligase N-terminal catalytic" evidence="10">
    <location>
        <begin position="37"/>
        <end position="118"/>
    </location>
</feature>
<sequence length="528" mass="58257">MTNKAELTQHSCMLSWLLTPFFNNADINPVNSLEEITIKGMTLDSRVIKQGGLFVALQGAISDGRTFIGNAINAGASVVLSETKDKIVHGNIRFEQDIPVIDVFELNKHLSAIAMRFYFPSSNLHAVTAITGTNGKTTIASLLANSYMLLGQQSAQMGTIGNGLYGQLETSLNTTLDAISVCRELSQYQCQGTQHTVMEVSSHGLIQNRVAAIPFKTAIFTNLTRDHLDYHGTMQAYADAKKILFEEFPLQHRIINADDSVGKAWLAEFSDAIAYGFNVKPHSATQQYFSVTKVQYLAQGLAFDFISSWGEGFIETPFYGDFNISNIAAVSCALLADGFSIQQIQTVIAQLTVVPGRMEQYVFEQQKLTFVVDYAHTPDALKNALQALQNHTQQGRIIAVFGCGGDRDKGKRPEMAKAAEKGADQVVIVDDNPRSENAQEIVEDIKKGLTDPEKALVIHDRKQAILHLLATANENDIILVAGKGHEDYQIFGDKKVHYSDRECLSELIESSQIEKSELESEKAQEQKR</sequence>
<evidence type="ECO:0000259" key="11">
    <source>
        <dbReference type="Pfam" id="PF02875"/>
    </source>
</evidence>
<feature type="domain" description="Mur ligase C-terminal" evidence="11">
    <location>
        <begin position="356"/>
        <end position="484"/>
    </location>
</feature>
<evidence type="ECO:0000256" key="3">
    <source>
        <dbReference type="ARBA" id="ARBA00022960"/>
    </source>
</evidence>
<dbReference type="Gene3D" id="3.40.1390.10">
    <property type="entry name" value="MurE/MurF, N-terminal domain"/>
    <property type="match status" value="1"/>
</dbReference>
<feature type="modified residue" description="N6-carboxylysine" evidence="7">
    <location>
        <position position="241"/>
    </location>
</feature>
<dbReference type="InterPro" id="IPR005761">
    <property type="entry name" value="UDP-N-AcMur-Glu-dNH2Pim_ligase"/>
</dbReference>
<organism evidence="13 14">
    <name type="scientific">Psychromonas arctica</name>
    <dbReference type="NCBI Taxonomy" id="168275"/>
    <lineage>
        <taxon>Bacteria</taxon>
        <taxon>Pseudomonadati</taxon>
        <taxon>Pseudomonadota</taxon>
        <taxon>Gammaproteobacteria</taxon>
        <taxon>Alteromonadales</taxon>
        <taxon>Psychromonadaceae</taxon>
        <taxon>Psychromonas</taxon>
    </lineage>
</organism>
<feature type="domain" description="Mur ligase central" evidence="12">
    <location>
        <begin position="130"/>
        <end position="333"/>
    </location>
</feature>
<dbReference type="SUPFAM" id="SSF63418">
    <property type="entry name" value="MurE/MurF N-terminal domain"/>
    <property type="match status" value="1"/>
</dbReference>
<dbReference type="InterPro" id="IPR000713">
    <property type="entry name" value="Mur_ligase_N"/>
</dbReference>
<dbReference type="Pfam" id="PF02875">
    <property type="entry name" value="Mur_ligase_C"/>
    <property type="match status" value="1"/>
</dbReference>
<feature type="binding site" evidence="7">
    <location>
        <position position="201"/>
    </location>
    <ligand>
        <name>UDP-N-acetyl-alpha-D-muramoyl-L-alanyl-D-glutamate</name>
        <dbReference type="ChEBI" id="CHEBI:83900"/>
    </ligand>
</feature>
<keyword evidence="2 7" id="KW-0132">Cell division</keyword>
<accession>A0ABU9H8S6</accession>
<evidence type="ECO:0000313" key="13">
    <source>
        <dbReference type="EMBL" id="MEL0658195.1"/>
    </source>
</evidence>
<proteinExistence type="inferred from homology"/>
<dbReference type="Pfam" id="PF01225">
    <property type="entry name" value="Mur_ligase"/>
    <property type="match status" value="1"/>
</dbReference>
<keyword evidence="7" id="KW-0963">Cytoplasm</keyword>
<keyword evidence="7" id="KW-0547">Nucleotide-binding</keyword>
<keyword evidence="7" id="KW-0460">Magnesium</keyword>
<dbReference type="Pfam" id="PF08245">
    <property type="entry name" value="Mur_ligase_M"/>
    <property type="match status" value="1"/>
</dbReference>
<dbReference type="Gene3D" id="3.90.190.20">
    <property type="entry name" value="Mur ligase, C-terminal domain"/>
    <property type="match status" value="1"/>
</dbReference>
<keyword evidence="6 7" id="KW-0961">Cell wall biogenesis/degradation</keyword>
<feature type="short sequence motif" description="Meso-diaminopimelate recognition motif" evidence="7">
    <location>
        <begin position="431"/>
        <end position="434"/>
    </location>
</feature>
<evidence type="ECO:0000256" key="1">
    <source>
        <dbReference type="ARBA" id="ARBA00005898"/>
    </source>
</evidence>
<keyword evidence="14" id="KW-1185">Reference proteome</keyword>
<dbReference type="InterPro" id="IPR013221">
    <property type="entry name" value="Mur_ligase_cen"/>
</dbReference>
<dbReference type="SUPFAM" id="SSF53244">
    <property type="entry name" value="MurD-like peptide ligases, peptide-binding domain"/>
    <property type="match status" value="1"/>
</dbReference>
<feature type="binding site" evidence="7">
    <location>
        <position position="209"/>
    </location>
    <ligand>
        <name>UDP-N-acetyl-alpha-D-muramoyl-L-alanyl-D-glutamate</name>
        <dbReference type="ChEBI" id="CHEBI:83900"/>
    </ligand>
</feature>
<evidence type="ECO:0000256" key="6">
    <source>
        <dbReference type="ARBA" id="ARBA00023316"/>
    </source>
</evidence>
<comment type="caution">
    <text evidence="7">Lacks conserved residue(s) required for the propagation of feature annotation.</text>
</comment>
<feature type="binding site" evidence="7">
    <location>
        <position position="43"/>
    </location>
    <ligand>
        <name>UDP-N-acetyl-alpha-D-muramoyl-L-alanyl-D-glutamate</name>
        <dbReference type="ChEBI" id="CHEBI:83900"/>
    </ligand>
</feature>
<reference evidence="13 14" key="1">
    <citation type="submission" date="2024-02" db="EMBL/GenBank/DDBJ databases">
        <title>Bacteria isolated from the canopy kelp, Nereocystis luetkeana.</title>
        <authorList>
            <person name="Pfister C.A."/>
            <person name="Younker I.T."/>
            <person name="Light S.H."/>
        </authorList>
    </citation>
    <scope>NUCLEOTIDE SEQUENCE [LARGE SCALE GENOMIC DNA]</scope>
    <source>
        <strain evidence="13 14">TI.2.07</strain>
    </source>
</reference>
<feature type="binding site" evidence="7">
    <location>
        <position position="482"/>
    </location>
    <ligand>
        <name>meso-2,6-diaminopimelate</name>
        <dbReference type="ChEBI" id="CHEBI:57791"/>
    </ligand>
</feature>
<dbReference type="Proteomes" id="UP001366060">
    <property type="component" value="Unassembled WGS sequence"/>
</dbReference>
<dbReference type="PANTHER" id="PTHR23135:SF4">
    <property type="entry name" value="UDP-N-ACETYLMURAMOYL-L-ALANYL-D-GLUTAMATE--2,6-DIAMINOPIMELATE LIGASE MURE HOMOLOG, CHLOROPLASTIC"/>
    <property type="match status" value="1"/>
</dbReference>
<evidence type="ECO:0000259" key="10">
    <source>
        <dbReference type="Pfam" id="PF01225"/>
    </source>
</evidence>
<feature type="binding site" evidence="7">
    <location>
        <position position="486"/>
    </location>
    <ligand>
        <name>meso-2,6-diaminopimelate</name>
        <dbReference type="ChEBI" id="CHEBI:57791"/>
    </ligand>
</feature>
<dbReference type="NCBIfam" id="NF001126">
    <property type="entry name" value="PRK00139.1-4"/>
    <property type="match status" value="1"/>
</dbReference>
<gene>
    <name evidence="7 13" type="primary">murE</name>
    <name evidence="13" type="ORF">V6255_03490</name>
</gene>
<dbReference type="Gene3D" id="3.40.1190.10">
    <property type="entry name" value="Mur-like, catalytic domain"/>
    <property type="match status" value="1"/>
</dbReference>
<feature type="binding site" evidence="7">
    <location>
        <position position="173"/>
    </location>
    <ligand>
        <name>UDP-N-acetyl-alpha-D-muramoyl-L-alanyl-D-glutamate</name>
        <dbReference type="ChEBI" id="CHEBI:83900"/>
    </ligand>
</feature>
<comment type="catalytic activity">
    <reaction evidence="7">
        <text>UDP-N-acetyl-alpha-D-muramoyl-L-alanyl-D-glutamate + meso-2,6-diaminopimelate + ATP = UDP-N-acetyl-alpha-D-muramoyl-L-alanyl-gamma-D-glutamyl-meso-2,6-diaminopimelate + ADP + phosphate + H(+)</text>
        <dbReference type="Rhea" id="RHEA:23676"/>
        <dbReference type="ChEBI" id="CHEBI:15378"/>
        <dbReference type="ChEBI" id="CHEBI:30616"/>
        <dbReference type="ChEBI" id="CHEBI:43474"/>
        <dbReference type="ChEBI" id="CHEBI:57791"/>
        <dbReference type="ChEBI" id="CHEBI:83900"/>
        <dbReference type="ChEBI" id="CHEBI:83905"/>
        <dbReference type="ChEBI" id="CHEBI:456216"/>
        <dbReference type="EC" id="6.3.2.13"/>
    </reaction>
</comment>
<evidence type="ECO:0000256" key="8">
    <source>
        <dbReference type="RuleBase" id="RU004135"/>
    </source>
</evidence>
<dbReference type="EMBL" id="JBAKBA010000005">
    <property type="protein sequence ID" value="MEL0658195.1"/>
    <property type="molecule type" value="Genomic_DNA"/>
</dbReference>
<keyword evidence="7 13" id="KW-0436">Ligase</keyword>
<keyword evidence="9" id="KW-0175">Coiled coil</keyword>
<keyword evidence="3 7" id="KW-0133">Cell shape</keyword>
<protein>
    <recommendedName>
        <fullName evidence="7">UDP-N-acetylmuramoyl-L-alanyl-D-glutamate--2,6-diaminopimelate ligase</fullName>
        <ecNumber evidence="7">6.3.2.13</ecNumber>
    </recommendedName>
    <alternativeName>
        <fullName evidence="7">Meso-A2pm-adding enzyme</fullName>
    </alternativeName>
    <alternativeName>
        <fullName evidence="7">Meso-diaminopimelate-adding enzyme</fullName>
    </alternativeName>
    <alternativeName>
        <fullName evidence="7">UDP-MurNAc-L-Ala-D-Glu:meso-diaminopimelate ligase</fullName>
    </alternativeName>
    <alternativeName>
        <fullName evidence="7">UDP-MurNAc-tripeptide synthetase</fullName>
    </alternativeName>
    <alternativeName>
        <fullName evidence="7">UDP-N-acetylmuramyl-tripeptide synthetase</fullName>
    </alternativeName>
</protein>
<keyword evidence="4 7" id="KW-0573">Peptidoglycan synthesis</keyword>
<feature type="coiled-coil region" evidence="9">
    <location>
        <begin position="501"/>
        <end position="528"/>
    </location>
</feature>
<feature type="binding site" evidence="7">
    <location>
        <begin position="132"/>
        <end position="138"/>
    </location>
    <ligand>
        <name>ATP</name>
        <dbReference type="ChEBI" id="CHEBI:30616"/>
    </ligand>
</feature>
<dbReference type="NCBIfam" id="TIGR01085">
    <property type="entry name" value="murE"/>
    <property type="match status" value="1"/>
</dbReference>
<evidence type="ECO:0000256" key="9">
    <source>
        <dbReference type="SAM" id="Coils"/>
    </source>
</evidence>
<dbReference type="HAMAP" id="MF_00208">
    <property type="entry name" value="MurE"/>
    <property type="match status" value="1"/>
</dbReference>
<feature type="binding site" evidence="7">
    <location>
        <begin position="174"/>
        <end position="175"/>
    </location>
    <ligand>
        <name>UDP-N-acetyl-alpha-D-muramoyl-L-alanyl-D-glutamate</name>
        <dbReference type="ChEBI" id="CHEBI:83900"/>
    </ligand>
</feature>
<evidence type="ECO:0000256" key="4">
    <source>
        <dbReference type="ARBA" id="ARBA00022984"/>
    </source>
</evidence>
<dbReference type="RefSeq" id="WP_341626895.1">
    <property type="nucleotide sequence ID" value="NZ_JBAKBA010000005.1"/>
</dbReference>
<dbReference type="InterPro" id="IPR004101">
    <property type="entry name" value="Mur_ligase_C"/>
</dbReference>
<comment type="function">
    <text evidence="7">Catalyzes the addition of meso-diaminopimelic acid to the nucleotide precursor UDP-N-acetylmuramoyl-L-alanyl-D-glutamate (UMAG) in the biosynthesis of bacterial cell-wall peptidoglycan.</text>
</comment>
<comment type="caution">
    <text evidence="13">The sequence shown here is derived from an EMBL/GenBank/DDBJ whole genome shotgun (WGS) entry which is preliminary data.</text>
</comment>
<feature type="binding site" evidence="7">
    <location>
        <begin position="431"/>
        <end position="434"/>
    </location>
    <ligand>
        <name>meso-2,6-diaminopimelate</name>
        <dbReference type="ChEBI" id="CHEBI:57791"/>
    </ligand>
</feature>
<feature type="binding site" evidence="7">
    <location>
        <position position="45"/>
    </location>
    <ligand>
        <name>UDP-N-acetyl-alpha-D-muramoyl-L-alanyl-D-glutamate</name>
        <dbReference type="ChEBI" id="CHEBI:83900"/>
    </ligand>
</feature>
<feature type="binding site" evidence="7">
    <location>
        <position position="207"/>
    </location>
    <ligand>
        <name>UDP-N-acetyl-alpha-D-muramoyl-L-alanyl-D-glutamate</name>
        <dbReference type="ChEBI" id="CHEBI:83900"/>
    </ligand>
</feature>
<comment type="pathway">
    <text evidence="7 8">Cell wall biogenesis; peptidoglycan biosynthesis.</text>
</comment>
<dbReference type="InterPro" id="IPR036615">
    <property type="entry name" value="Mur_ligase_C_dom_sf"/>
</dbReference>
<evidence type="ECO:0000256" key="5">
    <source>
        <dbReference type="ARBA" id="ARBA00023306"/>
    </source>
</evidence>
<dbReference type="InterPro" id="IPR035911">
    <property type="entry name" value="MurE/MurF_N"/>
</dbReference>
<comment type="cofactor">
    <cofactor evidence="7">
        <name>Mg(2+)</name>
        <dbReference type="ChEBI" id="CHEBI:18420"/>
    </cofactor>
</comment>
<evidence type="ECO:0000313" key="14">
    <source>
        <dbReference type="Proteomes" id="UP001366060"/>
    </source>
</evidence>
<dbReference type="EC" id="6.3.2.13" evidence="7"/>
<name>A0ABU9H8S6_9GAMM</name>
<keyword evidence="7" id="KW-0067">ATP-binding</keyword>
<comment type="similarity">
    <text evidence="1 7">Belongs to the MurCDEF family. MurE subfamily.</text>
</comment>
<dbReference type="NCBIfam" id="NF001123">
    <property type="entry name" value="PRK00139.1-1"/>
    <property type="match status" value="1"/>
</dbReference>
<evidence type="ECO:0000256" key="7">
    <source>
        <dbReference type="HAMAP-Rule" id="MF_00208"/>
    </source>
</evidence>
<dbReference type="PANTHER" id="PTHR23135">
    <property type="entry name" value="MUR LIGASE FAMILY MEMBER"/>
    <property type="match status" value="1"/>
</dbReference>
<dbReference type="GO" id="GO:0008765">
    <property type="term" value="F:UDP-N-acetylmuramoylalanyl-D-glutamate-2,6-diaminopimelate ligase activity"/>
    <property type="evidence" value="ECO:0007669"/>
    <property type="project" value="UniProtKB-EC"/>
</dbReference>
<dbReference type="SUPFAM" id="SSF53623">
    <property type="entry name" value="MurD-like peptide ligases, catalytic domain"/>
    <property type="match status" value="1"/>
</dbReference>
<dbReference type="InterPro" id="IPR036565">
    <property type="entry name" value="Mur-like_cat_sf"/>
</dbReference>
<keyword evidence="5 7" id="KW-0131">Cell cycle</keyword>
<evidence type="ECO:0000259" key="12">
    <source>
        <dbReference type="Pfam" id="PF08245"/>
    </source>
</evidence>
<evidence type="ECO:0000256" key="2">
    <source>
        <dbReference type="ARBA" id="ARBA00022618"/>
    </source>
</evidence>